<evidence type="ECO:0000256" key="2">
    <source>
        <dbReference type="SAM" id="MobiDB-lite"/>
    </source>
</evidence>
<protein>
    <submittedName>
        <fullName evidence="4">Caspase family protein</fullName>
    </submittedName>
</protein>
<feature type="domain" description="Caspase family p20" evidence="3">
    <location>
        <begin position="39"/>
        <end position="168"/>
    </location>
</feature>
<comment type="caution">
    <text evidence="4">The sequence shown here is derived from an EMBL/GenBank/DDBJ whole genome shotgun (WGS) entry which is preliminary data.</text>
</comment>
<dbReference type="InterPro" id="IPR029030">
    <property type="entry name" value="Caspase-like_dom_sf"/>
</dbReference>
<feature type="compositionally biased region" description="Basic residues" evidence="2">
    <location>
        <begin position="767"/>
        <end position="776"/>
    </location>
</feature>
<dbReference type="InterPro" id="IPR052039">
    <property type="entry name" value="Caspase-related_regulators"/>
</dbReference>
<dbReference type="PANTHER" id="PTHR22576:SF37">
    <property type="entry name" value="MUCOSA-ASSOCIATED LYMPHOID TISSUE LYMPHOMA TRANSLOCATION PROTEIN 1"/>
    <property type="match status" value="1"/>
</dbReference>
<gene>
    <name evidence="4" type="ORF">OEG82_14230</name>
</gene>
<proteinExistence type="inferred from homology"/>
<organism evidence="4 5">
    <name type="scientific">Hoeflea ulvae</name>
    <dbReference type="NCBI Taxonomy" id="2983764"/>
    <lineage>
        <taxon>Bacteria</taxon>
        <taxon>Pseudomonadati</taxon>
        <taxon>Pseudomonadota</taxon>
        <taxon>Alphaproteobacteria</taxon>
        <taxon>Hyphomicrobiales</taxon>
        <taxon>Rhizobiaceae</taxon>
        <taxon>Hoeflea</taxon>
    </lineage>
</organism>
<feature type="compositionally biased region" description="Low complexity" evidence="2">
    <location>
        <begin position="777"/>
        <end position="793"/>
    </location>
</feature>
<dbReference type="SMART" id="SM00115">
    <property type="entry name" value="CASc"/>
    <property type="match status" value="1"/>
</dbReference>
<name>A0ABT3YGZ7_9HYPH</name>
<evidence type="ECO:0000259" key="3">
    <source>
        <dbReference type="PROSITE" id="PS50208"/>
    </source>
</evidence>
<evidence type="ECO:0000256" key="1">
    <source>
        <dbReference type="ARBA" id="ARBA00010134"/>
    </source>
</evidence>
<keyword evidence="5" id="KW-1185">Reference proteome</keyword>
<dbReference type="Gene3D" id="3.40.50.1460">
    <property type="match status" value="1"/>
</dbReference>
<evidence type="ECO:0000313" key="5">
    <source>
        <dbReference type="Proteomes" id="UP001081283"/>
    </source>
</evidence>
<dbReference type="PROSITE" id="PS50208">
    <property type="entry name" value="CASPASE_P20"/>
    <property type="match status" value="1"/>
</dbReference>
<dbReference type="EMBL" id="JAOVZQ010000001">
    <property type="protein sequence ID" value="MCY0095171.1"/>
    <property type="molecule type" value="Genomic_DNA"/>
</dbReference>
<dbReference type="PANTHER" id="PTHR22576">
    <property type="entry name" value="MUCOSA ASSOCIATED LYMPHOID TISSUE LYMPHOMA TRANSLOCATION PROTEIN 1/PARACASPASE"/>
    <property type="match status" value="1"/>
</dbReference>
<dbReference type="Proteomes" id="UP001081283">
    <property type="component" value="Unassembled WGS sequence"/>
</dbReference>
<feature type="region of interest" description="Disordered" evidence="2">
    <location>
        <begin position="485"/>
        <end position="549"/>
    </location>
</feature>
<feature type="compositionally biased region" description="Low complexity" evidence="2">
    <location>
        <begin position="522"/>
        <end position="532"/>
    </location>
</feature>
<feature type="region of interest" description="Disordered" evidence="2">
    <location>
        <begin position="750"/>
        <end position="808"/>
    </location>
</feature>
<feature type="region of interest" description="Disordered" evidence="2">
    <location>
        <begin position="390"/>
        <end position="423"/>
    </location>
</feature>
<dbReference type="InterPro" id="IPR015917">
    <property type="entry name" value="Pept_C14A"/>
</dbReference>
<dbReference type="RefSeq" id="WP_267613066.1">
    <property type="nucleotide sequence ID" value="NZ_JAOVZQ010000001.1"/>
</dbReference>
<dbReference type="InterPro" id="IPR011600">
    <property type="entry name" value="Pept_C14_caspase"/>
</dbReference>
<sequence>MSAWFKSGLVVVFRTLLAVALVFTQMPLTAQAQAGSVGAGRLALVIGNSNYQHIPTLKNPERDAALISSTLRDLGFDVIEKTDLDRDGFEAAVSEALAKAPDTSAVLFYFAGHGFQLGGRNYLVPTDATLTDRARISEETLSLDSLIGQLQSRDRQTLLLLDACRNNPLPRASRDNAFNDGLAQIETGSGTFVAFATQPGNITNDGAGANSPFSLALAEHMPTEGISISDMMIRVRNTVEETTLQKQTPWDQSSLRSQFYFNALEEDSDALTDEDLELLAQLDPELLEKFKKRFGLNFEEADDGEPQSEMVATVVPALRIEAASEPIPEMVNAELSLTPAVDLEAETTVRAMPDVPAENAPQGPTDIALLDMPAAKPGLLITPGLVISGGGAQPQPAPPAAGSDPAGDAIAPAPVPAASAGVSGDDAEIVADPAGDGLNFTIPLPQQRPDPAPEPDIEIALAAPEIVLSTAPPAVPAPAVATPQIPVPEARPTGRLQLAPPDVISDDPVTEPGAPREEATAEDPAAADGALPSPEPAPRPTMMIVAPEPLPSTVPPELAPVDVAALMPEFTPPSQLSAAPVIAAIAPDPVPERKVQAGADKPVAAPLPDIKATLAQPEGAAPVLTPTATPAPTPASPAAEAVVELAALDPATSGPGALEMVPESPLPEPAPVVDLEELRKSLAMKAQTELQRLGCYRSAIDGDWGPKSARALLRYYAEQKLTPDETDPSEALISMLSAETTVVCKTTVKAKPTVSKKSTATAPAAKTTRKVSKPVAKRSSPPKKAVAAKAPASKSKKLKSGSMIGAFR</sequence>
<feature type="compositionally biased region" description="Low complexity" evidence="2">
    <location>
        <begin position="400"/>
        <end position="423"/>
    </location>
</feature>
<dbReference type="InterPro" id="IPR001309">
    <property type="entry name" value="Pept_C14_p20"/>
</dbReference>
<evidence type="ECO:0000313" key="4">
    <source>
        <dbReference type="EMBL" id="MCY0095171.1"/>
    </source>
</evidence>
<dbReference type="SUPFAM" id="SSF52129">
    <property type="entry name" value="Caspase-like"/>
    <property type="match status" value="1"/>
</dbReference>
<reference evidence="4" key="1">
    <citation type="submission" date="2022-10" db="EMBL/GenBank/DDBJ databases">
        <title>Hoeflea sp. J2-29, isolated from marine algae.</title>
        <authorList>
            <person name="Kristyanto S."/>
            <person name="Kim J.M."/>
            <person name="Jeon C.O."/>
        </authorList>
    </citation>
    <scope>NUCLEOTIDE SEQUENCE</scope>
    <source>
        <strain evidence="4">J2-29</strain>
    </source>
</reference>
<accession>A0ABT3YGZ7</accession>
<comment type="similarity">
    <text evidence="1">Belongs to the peptidase C14A family.</text>
</comment>
<feature type="compositionally biased region" description="Low complexity" evidence="2">
    <location>
        <begin position="750"/>
        <end position="766"/>
    </location>
</feature>
<dbReference type="Pfam" id="PF00656">
    <property type="entry name" value="Peptidase_C14"/>
    <property type="match status" value="1"/>
</dbReference>